<reference evidence="2 3" key="1">
    <citation type="submission" date="2022-09" db="EMBL/GenBank/DDBJ databases">
        <title>New species of Phenylobacterium.</title>
        <authorList>
            <person name="Mieszkin S."/>
        </authorList>
    </citation>
    <scope>NUCLEOTIDE SEQUENCE [LARGE SCALE GENOMIC DNA]</scope>
    <source>
        <strain evidence="2 3">HK31-G</strain>
    </source>
</reference>
<dbReference type="InterPro" id="IPR002575">
    <property type="entry name" value="Aminoglycoside_PTrfase"/>
</dbReference>
<dbReference type="SUPFAM" id="SSF56112">
    <property type="entry name" value="Protein kinase-like (PK-like)"/>
    <property type="match status" value="1"/>
</dbReference>
<evidence type="ECO:0000259" key="1">
    <source>
        <dbReference type="Pfam" id="PF01636"/>
    </source>
</evidence>
<dbReference type="InterPro" id="IPR051678">
    <property type="entry name" value="AGP_Transferase"/>
</dbReference>
<accession>A0ABW6CU94</accession>
<dbReference type="RefSeq" id="WP_377371049.1">
    <property type="nucleotide sequence ID" value="NZ_JAOTJD010000037.1"/>
</dbReference>
<evidence type="ECO:0000313" key="3">
    <source>
        <dbReference type="Proteomes" id="UP001598130"/>
    </source>
</evidence>
<proteinExistence type="predicted"/>
<dbReference type="Proteomes" id="UP001598130">
    <property type="component" value="Unassembled WGS sequence"/>
</dbReference>
<organism evidence="2 3">
    <name type="scientific">Phenylobacterium ferrooxidans</name>
    <dbReference type="NCBI Taxonomy" id="2982689"/>
    <lineage>
        <taxon>Bacteria</taxon>
        <taxon>Pseudomonadati</taxon>
        <taxon>Pseudomonadota</taxon>
        <taxon>Alphaproteobacteria</taxon>
        <taxon>Caulobacterales</taxon>
        <taxon>Caulobacteraceae</taxon>
        <taxon>Phenylobacterium</taxon>
    </lineage>
</organism>
<feature type="domain" description="Aminoglycoside phosphotransferase" evidence="1">
    <location>
        <begin position="43"/>
        <end position="274"/>
    </location>
</feature>
<protein>
    <submittedName>
        <fullName evidence="2">Phosphotransferase</fullName>
    </submittedName>
</protein>
<name>A0ABW6CU94_9CAUL</name>
<dbReference type="PANTHER" id="PTHR21310">
    <property type="entry name" value="AMINOGLYCOSIDE PHOSPHOTRANSFERASE-RELATED-RELATED"/>
    <property type="match status" value="1"/>
</dbReference>
<dbReference type="Gene3D" id="3.90.1200.10">
    <property type="match status" value="1"/>
</dbReference>
<keyword evidence="3" id="KW-1185">Reference proteome</keyword>
<comment type="caution">
    <text evidence="2">The sequence shown here is derived from an EMBL/GenBank/DDBJ whole genome shotgun (WGS) entry which is preliminary data.</text>
</comment>
<gene>
    <name evidence="2" type="ORF">OCL97_17020</name>
</gene>
<evidence type="ECO:0000313" key="2">
    <source>
        <dbReference type="EMBL" id="MFD3265661.1"/>
    </source>
</evidence>
<dbReference type="EMBL" id="JAOTJD010000037">
    <property type="protein sequence ID" value="MFD3265661.1"/>
    <property type="molecule type" value="Genomic_DNA"/>
</dbReference>
<sequence length="332" mass="36009">MTTRAYSARLGDISDAQFQQALDRLDLGELVGATAVPFGLFGQNVFLTTSRGEFIFRGAQHGDWQFAKEVFFARLLAERTAAPVAWPQWLETSPEIFGWPYIVAPRLPGQPLADPAVIAGLSADDRWQIAWAQGETLAALQALTWAAAGDFDLATGDIVPFEGGHIGHLVREVRKLVADADGSGSLTPEDRAWIEGVLHQAALVRDSGPAVYLHNDFSLNNVLAQRHDGAWAITGVVDLMTSTFGGGEADLCRQAANYLDQDPALTSALIGAYRGAGGGGPDAQSRAPLYVVYERLLLWEYFTRPPERAGWTAGKTFSGWARRNVERLTALL</sequence>
<dbReference type="Pfam" id="PF01636">
    <property type="entry name" value="APH"/>
    <property type="match status" value="1"/>
</dbReference>
<dbReference type="InterPro" id="IPR011009">
    <property type="entry name" value="Kinase-like_dom_sf"/>
</dbReference>